<proteinExistence type="predicted"/>
<evidence type="ECO:0000313" key="2">
    <source>
        <dbReference type="Proteomes" id="UP000289886"/>
    </source>
</evidence>
<comment type="caution">
    <text evidence="1">The sequence shown here is derived from an EMBL/GenBank/DDBJ whole genome shotgun (WGS) entry which is preliminary data.</text>
</comment>
<accession>A0A662YJY6</accession>
<name>A0A662YJY6_ACIRT</name>
<dbReference type="Proteomes" id="UP000289886">
    <property type="component" value="Unassembled WGS sequence"/>
</dbReference>
<reference evidence="1 2" key="1">
    <citation type="submission" date="2019-01" db="EMBL/GenBank/DDBJ databases">
        <title>Draft Genome and Complete Hox-Cluster Characterization of the Sterlet Sturgeon (Acipenser ruthenus).</title>
        <authorList>
            <person name="Wei Q."/>
        </authorList>
    </citation>
    <scope>NUCLEOTIDE SEQUENCE [LARGE SCALE GENOMIC DNA]</scope>
    <source>
        <strain evidence="1">WHYD16114868_AA</strain>
        <tissue evidence="1">Blood</tissue>
    </source>
</reference>
<keyword evidence="2" id="KW-1185">Reference proteome</keyword>
<protein>
    <submittedName>
        <fullName evidence="1">Uncharacterized protein</fullName>
    </submittedName>
</protein>
<dbReference type="AlphaFoldDB" id="A0A662YJY6"/>
<evidence type="ECO:0000313" key="1">
    <source>
        <dbReference type="EMBL" id="RXM97044.1"/>
    </source>
</evidence>
<gene>
    <name evidence="1" type="ORF">EOD39_14923</name>
</gene>
<organism evidence="1 2">
    <name type="scientific">Acipenser ruthenus</name>
    <name type="common">Sterlet sturgeon</name>
    <dbReference type="NCBI Taxonomy" id="7906"/>
    <lineage>
        <taxon>Eukaryota</taxon>
        <taxon>Metazoa</taxon>
        <taxon>Chordata</taxon>
        <taxon>Craniata</taxon>
        <taxon>Vertebrata</taxon>
        <taxon>Euteleostomi</taxon>
        <taxon>Actinopterygii</taxon>
        <taxon>Chondrostei</taxon>
        <taxon>Acipenseriformes</taxon>
        <taxon>Acipenseridae</taxon>
        <taxon>Acipenser</taxon>
    </lineage>
</organism>
<sequence>MFGGGAPDSTWSSPSVPHIPGLCEGLSPHLMHSSSVSSPAIKQGGVSEASALSEVLVEWEGKGIKAVACQGSSNNDTMVYPGD</sequence>
<dbReference type="EMBL" id="SCEB01001284">
    <property type="protein sequence ID" value="RXM97044.1"/>
    <property type="molecule type" value="Genomic_DNA"/>
</dbReference>